<proteinExistence type="predicted"/>
<dbReference type="EMBL" id="CM042062">
    <property type="protein sequence ID" value="KAI3668948.1"/>
    <property type="molecule type" value="Genomic_DNA"/>
</dbReference>
<reference evidence="2" key="1">
    <citation type="journal article" date="2022" name="Mol. Ecol. Resour.">
        <title>The genomes of chicory, endive, great burdock and yacon provide insights into Asteraceae palaeo-polyploidization history and plant inulin production.</title>
        <authorList>
            <person name="Fan W."/>
            <person name="Wang S."/>
            <person name="Wang H."/>
            <person name="Wang A."/>
            <person name="Jiang F."/>
            <person name="Liu H."/>
            <person name="Zhao H."/>
            <person name="Xu D."/>
            <person name="Zhang Y."/>
        </authorList>
    </citation>
    <scope>NUCLEOTIDE SEQUENCE [LARGE SCALE GENOMIC DNA]</scope>
    <source>
        <strain evidence="2">cv. Niubang</strain>
    </source>
</reference>
<comment type="caution">
    <text evidence="1">The sequence shown here is derived from an EMBL/GenBank/DDBJ whole genome shotgun (WGS) entry which is preliminary data.</text>
</comment>
<organism evidence="1 2">
    <name type="scientific">Arctium lappa</name>
    <name type="common">Greater burdock</name>
    <name type="synonym">Lappa major</name>
    <dbReference type="NCBI Taxonomy" id="4217"/>
    <lineage>
        <taxon>Eukaryota</taxon>
        <taxon>Viridiplantae</taxon>
        <taxon>Streptophyta</taxon>
        <taxon>Embryophyta</taxon>
        <taxon>Tracheophyta</taxon>
        <taxon>Spermatophyta</taxon>
        <taxon>Magnoliopsida</taxon>
        <taxon>eudicotyledons</taxon>
        <taxon>Gunneridae</taxon>
        <taxon>Pentapetalae</taxon>
        <taxon>asterids</taxon>
        <taxon>campanulids</taxon>
        <taxon>Asterales</taxon>
        <taxon>Asteraceae</taxon>
        <taxon>Carduoideae</taxon>
        <taxon>Cardueae</taxon>
        <taxon>Arctiinae</taxon>
        <taxon>Arctium</taxon>
    </lineage>
</organism>
<sequence>MSDHVVLNADGLTTAMEEEFKKLGFQTGEFEDGASSGNENNWKKYKFSFSDDEEKEEDAEKGDCRICHEEDFVKNLEAPCACNGSLKWAHRACIQRWCDEKRSTVCEICKQPYQDGYTISSVQESILDINLSGPSRRTWESSAGLTDIPVAMTIPNSA</sequence>
<protein>
    <submittedName>
        <fullName evidence="1">Uncharacterized protein</fullName>
    </submittedName>
</protein>
<gene>
    <name evidence="1" type="ORF">L6452_40165</name>
</gene>
<name>A0ACB8XKN8_ARCLA</name>
<evidence type="ECO:0000313" key="2">
    <source>
        <dbReference type="Proteomes" id="UP001055879"/>
    </source>
</evidence>
<dbReference type="Proteomes" id="UP001055879">
    <property type="component" value="Linkage Group LG16"/>
</dbReference>
<reference evidence="1 2" key="2">
    <citation type="journal article" date="2022" name="Mol. Ecol. Resour.">
        <title>The genomes of chicory, endive, great burdock and yacon provide insights into Asteraceae paleo-polyploidization history and plant inulin production.</title>
        <authorList>
            <person name="Fan W."/>
            <person name="Wang S."/>
            <person name="Wang H."/>
            <person name="Wang A."/>
            <person name="Jiang F."/>
            <person name="Liu H."/>
            <person name="Zhao H."/>
            <person name="Xu D."/>
            <person name="Zhang Y."/>
        </authorList>
    </citation>
    <scope>NUCLEOTIDE SEQUENCE [LARGE SCALE GENOMIC DNA]</scope>
    <source>
        <strain evidence="2">cv. Niubang</strain>
    </source>
</reference>
<evidence type="ECO:0000313" key="1">
    <source>
        <dbReference type="EMBL" id="KAI3668948.1"/>
    </source>
</evidence>
<keyword evidence="2" id="KW-1185">Reference proteome</keyword>
<accession>A0ACB8XKN8</accession>